<dbReference type="GeneID" id="28844810"/>
<dbReference type="EMBL" id="LSBJ02000001">
    <property type="protein sequence ID" value="OAQ73080.1"/>
    <property type="molecule type" value="Genomic_DNA"/>
</dbReference>
<evidence type="ECO:0000313" key="1">
    <source>
        <dbReference type="EMBL" id="OAQ73080.1"/>
    </source>
</evidence>
<sequence length="81" mass="8943">MCDGDTHHVRNSERVIYLFTAKEDSASETQSSCRGSLDVNSIANKAMFAARQVCSFDVLGPTEGLHRFYKAVCLDNKGQTL</sequence>
<evidence type="ECO:0000313" key="2">
    <source>
        <dbReference type="Proteomes" id="UP000078397"/>
    </source>
</evidence>
<organism evidence="1 2">
    <name type="scientific">Pochonia chlamydosporia 170</name>
    <dbReference type="NCBI Taxonomy" id="1380566"/>
    <lineage>
        <taxon>Eukaryota</taxon>
        <taxon>Fungi</taxon>
        <taxon>Dikarya</taxon>
        <taxon>Ascomycota</taxon>
        <taxon>Pezizomycotina</taxon>
        <taxon>Sordariomycetes</taxon>
        <taxon>Hypocreomycetidae</taxon>
        <taxon>Hypocreales</taxon>
        <taxon>Clavicipitaceae</taxon>
        <taxon>Pochonia</taxon>
    </lineage>
</organism>
<dbReference type="RefSeq" id="XP_018149163.1">
    <property type="nucleotide sequence ID" value="XM_018280816.1"/>
</dbReference>
<reference evidence="1 2" key="1">
    <citation type="journal article" date="2016" name="PLoS Pathog.">
        <title>Biosynthesis of antibiotic leucinostatins in bio-control fungus Purpureocillium lilacinum and their inhibition on phytophthora revealed by genome mining.</title>
        <authorList>
            <person name="Wang G."/>
            <person name="Liu Z."/>
            <person name="Lin R."/>
            <person name="Li E."/>
            <person name="Mao Z."/>
            <person name="Ling J."/>
            <person name="Yang Y."/>
            <person name="Yin W.B."/>
            <person name="Xie B."/>
        </authorList>
    </citation>
    <scope>NUCLEOTIDE SEQUENCE [LARGE SCALE GENOMIC DNA]</scope>
    <source>
        <strain evidence="1">170</strain>
    </source>
</reference>
<name>A0A179G6G3_METCM</name>
<gene>
    <name evidence="1" type="ORF">VFPPC_00883</name>
</gene>
<protein>
    <submittedName>
        <fullName evidence="1">Uncharacterized protein</fullName>
    </submittedName>
</protein>
<comment type="caution">
    <text evidence="1">The sequence shown here is derived from an EMBL/GenBank/DDBJ whole genome shotgun (WGS) entry which is preliminary data.</text>
</comment>
<dbReference type="Proteomes" id="UP000078397">
    <property type="component" value="Unassembled WGS sequence"/>
</dbReference>
<dbReference type="KEGG" id="pchm:VFPPC_00883"/>
<accession>A0A179G6G3</accession>
<dbReference type="AlphaFoldDB" id="A0A179G6G3"/>
<proteinExistence type="predicted"/>
<keyword evidence="2" id="KW-1185">Reference proteome</keyword>